<dbReference type="InterPro" id="IPR003594">
    <property type="entry name" value="HATPase_dom"/>
</dbReference>
<evidence type="ECO:0000256" key="8">
    <source>
        <dbReference type="ARBA" id="ARBA00023012"/>
    </source>
</evidence>
<evidence type="ECO:0000256" key="9">
    <source>
        <dbReference type="PROSITE-ProRule" id="PRU00169"/>
    </source>
</evidence>
<dbReference type="CDD" id="cd00156">
    <property type="entry name" value="REC"/>
    <property type="match status" value="1"/>
</dbReference>
<feature type="domain" description="PAC" evidence="12">
    <location>
        <begin position="90"/>
        <end position="142"/>
    </location>
</feature>
<dbReference type="PROSITE" id="PS50109">
    <property type="entry name" value="HIS_KIN"/>
    <property type="match status" value="1"/>
</dbReference>
<dbReference type="InterPro" id="IPR004358">
    <property type="entry name" value="Sig_transdc_His_kin-like_C"/>
</dbReference>
<dbReference type="STRING" id="861299.J421_0412"/>
<keyword evidence="8" id="KW-0902">Two-component regulatory system</keyword>
<dbReference type="RefSeq" id="WP_025409499.1">
    <property type="nucleotide sequence ID" value="NZ_CP007128.1"/>
</dbReference>
<dbReference type="SMART" id="SM00388">
    <property type="entry name" value="HisKA"/>
    <property type="match status" value="1"/>
</dbReference>
<keyword evidence="4" id="KW-0808">Transferase</keyword>
<proteinExistence type="predicted"/>
<sequence length="526" mass="55789">MTDSSHPTDAARQCDERLGLALELVGMVVWERDLRTDRVQVAARPSAGAAASIPMVEFEDFTAFLAAVLPADREKVAQASAEAVRRGEEFTVEYRILDAEGATRFQRLHGRVIPDAAGTPCRMIGVTLDVTERHQLDTQLRHAQKLEVVGRLAGGIAHDFNNLLTVIGAATQFARETLPSDAPARQEIVDIEAAAKRAGALTQQLLAYSRQQVLRPERLDLNRVVANVERMLRRVLGEDVALVIALAPDLAPVDADVGQLEQVLMNLALNARDAMPNGGTLTLSTENVTLHARAAAAHEGVAAGAYVALRVRDTGVGIDAPAQALIFEPFFTTKAPGEGTGLGLATVDGIVRQSGGVVYVESAPGAGSTFTVLLPQAARGDVAEQPAPTGTITGGRETVLLVEDEAPVRAAVRRMLERGGYRVLAARDAQDALATAEQHAGAIDLVLTDVVMPGVSAGSLIERLRSARPRLRALLMSGYSAHAVAARGTFAEGAALLAKPFGPETLLRHVRDVLDDASRTSSSGRR</sequence>
<dbReference type="InterPro" id="IPR036890">
    <property type="entry name" value="HATPase_C_sf"/>
</dbReference>
<keyword evidence="14" id="KW-1185">Reference proteome</keyword>
<dbReference type="InterPro" id="IPR011006">
    <property type="entry name" value="CheY-like_superfamily"/>
</dbReference>
<evidence type="ECO:0000256" key="1">
    <source>
        <dbReference type="ARBA" id="ARBA00000085"/>
    </source>
</evidence>
<dbReference type="InterPro" id="IPR036097">
    <property type="entry name" value="HisK_dim/P_sf"/>
</dbReference>
<dbReference type="PANTHER" id="PTHR43065:SF46">
    <property type="entry name" value="C4-DICARBOXYLATE TRANSPORT SENSOR PROTEIN DCTB"/>
    <property type="match status" value="1"/>
</dbReference>
<evidence type="ECO:0000313" key="14">
    <source>
        <dbReference type="Proteomes" id="UP000019151"/>
    </source>
</evidence>
<feature type="domain" description="Histidine kinase" evidence="10">
    <location>
        <begin position="155"/>
        <end position="378"/>
    </location>
</feature>
<gene>
    <name evidence="13" type="ORF">J421_0412</name>
</gene>
<dbReference type="InterPro" id="IPR000700">
    <property type="entry name" value="PAS-assoc_C"/>
</dbReference>
<feature type="modified residue" description="4-aspartylphosphate" evidence="9">
    <location>
        <position position="449"/>
    </location>
</feature>
<dbReference type="CDD" id="cd00082">
    <property type="entry name" value="HisKA"/>
    <property type="match status" value="1"/>
</dbReference>
<comment type="catalytic activity">
    <reaction evidence="1">
        <text>ATP + protein L-histidine = ADP + protein N-phospho-L-histidine.</text>
        <dbReference type="EC" id="2.7.13.3"/>
    </reaction>
</comment>
<name>W0RA07_9BACT</name>
<dbReference type="PRINTS" id="PR00344">
    <property type="entry name" value="BCTRLSENSOR"/>
</dbReference>
<dbReference type="InterPro" id="IPR005467">
    <property type="entry name" value="His_kinase_dom"/>
</dbReference>
<dbReference type="InterPro" id="IPR003661">
    <property type="entry name" value="HisK_dim/P_dom"/>
</dbReference>
<keyword evidence="7 13" id="KW-0067">ATP-binding</keyword>
<evidence type="ECO:0000256" key="6">
    <source>
        <dbReference type="ARBA" id="ARBA00022777"/>
    </source>
</evidence>
<dbReference type="OrthoDB" id="9761263at2"/>
<dbReference type="Gene3D" id="3.30.565.10">
    <property type="entry name" value="Histidine kinase-like ATPase, C-terminal domain"/>
    <property type="match status" value="1"/>
</dbReference>
<dbReference type="AlphaFoldDB" id="W0RA07"/>
<evidence type="ECO:0000259" key="11">
    <source>
        <dbReference type="PROSITE" id="PS50110"/>
    </source>
</evidence>
<dbReference type="HOGENOM" id="CLU_000445_114_51_0"/>
<dbReference type="InParanoid" id="W0RA07"/>
<dbReference type="SUPFAM" id="SSF55785">
    <property type="entry name" value="PYP-like sensor domain (PAS domain)"/>
    <property type="match status" value="1"/>
</dbReference>
<evidence type="ECO:0000256" key="4">
    <source>
        <dbReference type="ARBA" id="ARBA00022679"/>
    </source>
</evidence>
<dbReference type="Gene3D" id="3.40.50.2300">
    <property type="match status" value="1"/>
</dbReference>
<dbReference type="Pfam" id="PF08447">
    <property type="entry name" value="PAS_3"/>
    <property type="match status" value="1"/>
</dbReference>
<dbReference type="SMART" id="SM00448">
    <property type="entry name" value="REC"/>
    <property type="match status" value="1"/>
</dbReference>
<reference evidence="13" key="1">
    <citation type="submission" date="2013-12" db="EMBL/GenBank/DDBJ databases">
        <authorList>
            <person name="DeBruyn J.M."/>
            <person name="Radosevich M."/>
            <person name="Wommack K.Eric."/>
            <person name="Polson S."/>
            <person name="Hauser L.J."/>
            <person name="Fawaz M.N."/>
            <person name="Korlach J."/>
            <person name="Tsai Y.-C."/>
        </authorList>
    </citation>
    <scope>NUCLEOTIDE SEQUENCE</scope>
    <source>
        <strain evidence="13">KBS708</strain>
    </source>
</reference>
<evidence type="ECO:0000259" key="12">
    <source>
        <dbReference type="PROSITE" id="PS50113"/>
    </source>
</evidence>
<dbReference type="SUPFAM" id="SSF52172">
    <property type="entry name" value="CheY-like"/>
    <property type="match status" value="1"/>
</dbReference>
<evidence type="ECO:0000256" key="5">
    <source>
        <dbReference type="ARBA" id="ARBA00022741"/>
    </source>
</evidence>
<keyword evidence="6" id="KW-0418">Kinase</keyword>
<dbReference type="eggNOG" id="COG4191">
    <property type="taxonomic scope" value="Bacteria"/>
</dbReference>
<keyword evidence="3 9" id="KW-0597">Phosphoprotein</keyword>
<dbReference type="Gene3D" id="1.10.287.130">
    <property type="match status" value="1"/>
</dbReference>
<evidence type="ECO:0000313" key="13">
    <source>
        <dbReference type="EMBL" id="AHG87949.1"/>
    </source>
</evidence>
<dbReference type="PANTHER" id="PTHR43065">
    <property type="entry name" value="SENSOR HISTIDINE KINASE"/>
    <property type="match status" value="1"/>
</dbReference>
<dbReference type="GO" id="GO:0005524">
    <property type="term" value="F:ATP binding"/>
    <property type="evidence" value="ECO:0007669"/>
    <property type="project" value="UniProtKB-KW"/>
</dbReference>
<keyword evidence="5" id="KW-0547">Nucleotide-binding</keyword>
<dbReference type="Pfam" id="PF00512">
    <property type="entry name" value="HisKA"/>
    <property type="match status" value="1"/>
</dbReference>
<dbReference type="PROSITE" id="PS50110">
    <property type="entry name" value="RESPONSE_REGULATORY"/>
    <property type="match status" value="1"/>
</dbReference>
<dbReference type="PATRIC" id="fig|861299.3.peg.421"/>
<dbReference type="EC" id="2.7.13.3" evidence="2"/>
<evidence type="ECO:0000256" key="3">
    <source>
        <dbReference type="ARBA" id="ARBA00022553"/>
    </source>
</evidence>
<feature type="domain" description="Response regulatory" evidence="11">
    <location>
        <begin position="398"/>
        <end position="514"/>
    </location>
</feature>
<reference evidence="13" key="2">
    <citation type="journal article" date="2014" name="Genome Announc.">
        <title>Genome Sequence and Methylome of Soil Bacterium Gemmatirosa kalamazoonensis KBS708T, a Member of the Rarely Cultivated Gemmatimonadetes Phylum.</title>
        <authorList>
            <person name="Debruyn J.M."/>
            <person name="Radosevich M."/>
            <person name="Wommack K.E."/>
            <person name="Polson S.W."/>
            <person name="Hauser L.J."/>
            <person name="Fawaz M.N."/>
            <person name="Korlach J."/>
            <person name="Tsai Y.C."/>
        </authorList>
    </citation>
    <scope>NUCLEOTIDE SEQUENCE [LARGE SCALE GENOMIC DNA]</scope>
    <source>
        <strain evidence="13">KBS708</strain>
    </source>
</reference>
<dbReference type="SUPFAM" id="SSF55874">
    <property type="entry name" value="ATPase domain of HSP90 chaperone/DNA topoisomerase II/histidine kinase"/>
    <property type="match status" value="1"/>
</dbReference>
<dbReference type="InterPro" id="IPR035965">
    <property type="entry name" value="PAS-like_dom_sf"/>
</dbReference>
<dbReference type="Pfam" id="PF00072">
    <property type="entry name" value="Response_reg"/>
    <property type="match status" value="1"/>
</dbReference>
<dbReference type="KEGG" id="gba:J421_0412"/>
<dbReference type="FunCoup" id="W0RA07">
    <property type="interactions" value="186"/>
</dbReference>
<dbReference type="GO" id="GO:0000155">
    <property type="term" value="F:phosphorelay sensor kinase activity"/>
    <property type="evidence" value="ECO:0007669"/>
    <property type="project" value="InterPro"/>
</dbReference>
<dbReference type="InterPro" id="IPR013655">
    <property type="entry name" value="PAS_fold_3"/>
</dbReference>
<evidence type="ECO:0000259" key="10">
    <source>
        <dbReference type="PROSITE" id="PS50109"/>
    </source>
</evidence>
<dbReference type="SMART" id="SM00387">
    <property type="entry name" value="HATPase_c"/>
    <property type="match status" value="1"/>
</dbReference>
<dbReference type="Gene3D" id="3.30.450.20">
    <property type="entry name" value="PAS domain"/>
    <property type="match status" value="1"/>
</dbReference>
<dbReference type="Proteomes" id="UP000019151">
    <property type="component" value="Chromosome"/>
</dbReference>
<dbReference type="InterPro" id="IPR001789">
    <property type="entry name" value="Sig_transdc_resp-reg_receiver"/>
</dbReference>
<dbReference type="Pfam" id="PF02518">
    <property type="entry name" value="HATPase_c"/>
    <property type="match status" value="1"/>
</dbReference>
<organism evidence="13 14">
    <name type="scientific">Gemmatirosa kalamazoonensis</name>
    <dbReference type="NCBI Taxonomy" id="861299"/>
    <lineage>
        <taxon>Bacteria</taxon>
        <taxon>Pseudomonadati</taxon>
        <taxon>Gemmatimonadota</taxon>
        <taxon>Gemmatimonadia</taxon>
        <taxon>Gemmatimonadales</taxon>
        <taxon>Gemmatimonadaceae</taxon>
        <taxon>Gemmatirosa</taxon>
    </lineage>
</organism>
<accession>W0RA07</accession>
<evidence type="ECO:0000256" key="7">
    <source>
        <dbReference type="ARBA" id="ARBA00022840"/>
    </source>
</evidence>
<protein>
    <recommendedName>
        <fullName evidence="2">histidine kinase</fullName>
        <ecNumber evidence="2">2.7.13.3</ecNumber>
    </recommendedName>
</protein>
<evidence type="ECO:0000256" key="2">
    <source>
        <dbReference type="ARBA" id="ARBA00012438"/>
    </source>
</evidence>
<dbReference type="EMBL" id="CP007128">
    <property type="protein sequence ID" value="AHG87949.1"/>
    <property type="molecule type" value="Genomic_DNA"/>
</dbReference>
<dbReference type="SUPFAM" id="SSF47384">
    <property type="entry name" value="Homodimeric domain of signal transducing histidine kinase"/>
    <property type="match status" value="1"/>
</dbReference>
<dbReference type="PROSITE" id="PS50113">
    <property type="entry name" value="PAC"/>
    <property type="match status" value="1"/>
</dbReference>